<gene>
    <name evidence="1" type="ORF">SDC9_63871</name>
</gene>
<evidence type="ECO:0000313" key="1">
    <source>
        <dbReference type="EMBL" id="MPM17476.1"/>
    </source>
</evidence>
<comment type="caution">
    <text evidence="1">The sequence shown here is derived from an EMBL/GenBank/DDBJ whole genome shotgun (WGS) entry which is preliminary data.</text>
</comment>
<reference evidence="1" key="1">
    <citation type="submission" date="2019-08" db="EMBL/GenBank/DDBJ databases">
        <authorList>
            <person name="Kucharzyk K."/>
            <person name="Murdoch R.W."/>
            <person name="Higgins S."/>
            <person name="Loffler F."/>
        </authorList>
    </citation>
    <scope>NUCLEOTIDE SEQUENCE</scope>
</reference>
<accession>A0A644XMQ9</accession>
<dbReference type="AlphaFoldDB" id="A0A644XMQ9"/>
<name>A0A644XMQ9_9ZZZZ</name>
<protein>
    <submittedName>
        <fullName evidence="1">Uncharacterized protein</fullName>
    </submittedName>
</protein>
<organism evidence="1">
    <name type="scientific">bioreactor metagenome</name>
    <dbReference type="NCBI Taxonomy" id="1076179"/>
    <lineage>
        <taxon>unclassified sequences</taxon>
        <taxon>metagenomes</taxon>
        <taxon>ecological metagenomes</taxon>
    </lineage>
</organism>
<sequence>MQSELAVAATLDAEGADDAARRRAQHLVFAVGERDRRRNDDAVPRVYADGVEVLHAADRNHVSVAVPHALERDFLPAGDTLFHEYLPNWRKAQAVARNLAQLVYRLRNAAAGTAQRERGAHDDGIADFACERERGGNIRHHQRRNHRFAQRKHRILKELAILGLVNGLRVCA</sequence>
<proteinExistence type="predicted"/>
<dbReference type="EMBL" id="VSSQ01002804">
    <property type="protein sequence ID" value="MPM17476.1"/>
    <property type="molecule type" value="Genomic_DNA"/>
</dbReference>